<dbReference type="OrthoDB" id="5762792at2"/>
<reference evidence="3 4" key="1">
    <citation type="journal article" date="2008" name="Proc. Natl. Acad. Sci. U.S.A.">
        <title>Niche adaptation and genome expansion in the chlorophyll d-producing cyanobacterium Acaryochloris marina.</title>
        <authorList>
            <person name="Swingley W.D."/>
            <person name="Chen M."/>
            <person name="Cheung P.C."/>
            <person name="Conrad A.L."/>
            <person name="Dejesa L.C."/>
            <person name="Hao J."/>
            <person name="Honchak B.M."/>
            <person name="Karbach L.E."/>
            <person name="Kurdoglu A."/>
            <person name="Lahiri S."/>
            <person name="Mastrian S.D."/>
            <person name="Miyashita H."/>
            <person name="Page L."/>
            <person name="Ramakrishna P."/>
            <person name="Satoh S."/>
            <person name="Sattley W.M."/>
            <person name="Shimada Y."/>
            <person name="Taylor H.L."/>
            <person name="Tomo T."/>
            <person name="Tsuchiya T."/>
            <person name="Wang Z.T."/>
            <person name="Raymond J."/>
            <person name="Mimuro M."/>
            <person name="Blankenship R.E."/>
            <person name="Touchman J.W."/>
        </authorList>
    </citation>
    <scope>NUCLEOTIDE SEQUENCE [LARGE SCALE GENOMIC DNA]</scope>
    <source>
        <strain evidence="4">MBIC 11017</strain>
    </source>
</reference>
<protein>
    <recommendedName>
        <fullName evidence="2">ATP-grasp domain-containing protein</fullName>
    </recommendedName>
</protein>
<dbReference type="STRING" id="329726.AM1_1089"/>
<evidence type="ECO:0000313" key="3">
    <source>
        <dbReference type="EMBL" id="ABW26128.1"/>
    </source>
</evidence>
<dbReference type="GO" id="GO:0046872">
    <property type="term" value="F:metal ion binding"/>
    <property type="evidence" value="ECO:0007669"/>
    <property type="project" value="InterPro"/>
</dbReference>
<evidence type="ECO:0000313" key="4">
    <source>
        <dbReference type="Proteomes" id="UP000000268"/>
    </source>
</evidence>
<dbReference type="KEGG" id="amr:AM1_1089"/>
<sequence length="384" mass="42524">MKIFNHDIQTSTHEAVGGTHLYSGRVLGLSGQDDIVQIHPALKSEWGAICAHYLQVGLSHSQNVVWDLSLDHLQCKGYEPSVYLFGDAVHKSSAHAKLFRAMDASWFQVVEFINSKNNFMHLAQTLNMAVPSTACFHSAEAIPSLDRFAYPCYFKPSVSDSGFGIVRCTSSRQLSATLLELGNQIPFQVQVEVATSTFINLQYQITENGVRHLLASEQILNGCVHGGNRYPTMHQPWSLFDPMAEWLAQQGMKGVFAFDAAVIQNGSAMEYLAIECNPRFNGSSYPTLIAEKLGIPQWSCETFETHHHSLADIDLKGLEFEPQTGTGIILINWGTVLVGKISVLLAGTIEQQATLKQHLQQRLVDPKQLSISTKALADWEPARI</sequence>
<dbReference type="PROSITE" id="PS50975">
    <property type="entry name" value="ATP_GRASP"/>
    <property type="match status" value="1"/>
</dbReference>
<evidence type="ECO:0000256" key="1">
    <source>
        <dbReference type="PROSITE-ProRule" id="PRU00409"/>
    </source>
</evidence>
<proteinExistence type="predicted"/>
<dbReference type="EMBL" id="CP000828">
    <property type="protein sequence ID" value="ABW26128.1"/>
    <property type="molecule type" value="Genomic_DNA"/>
</dbReference>
<feature type="domain" description="ATP-grasp" evidence="2">
    <location>
        <begin position="120"/>
        <end position="306"/>
    </location>
</feature>
<dbReference type="eggNOG" id="COG2232">
    <property type="taxonomic scope" value="Bacteria"/>
</dbReference>
<gene>
    <name evidence="3" type="ordered locus">AM1_1089</name>
</gene>
<keyword evidence="1" id="KW-0547">Nucleotide-binding</keyword>
<organism evidence="3 4">
    <name type="scientific">Acaryochloris marina (strain MBIC 11017)</name>
    <dbReference type="NCBI Taxonomy" id="329726"/>
    <lineage>
        <taxon>Bacteria</taxon>
        <taxon>Bacillati</taxon>
        <taxon>Cyanobacteriota</taxon>
        <taxon>Cyanophyceae</taxon>
        <taxon>Acaryochloridales</taxon>
        <taxon>Acaryochloridaceae</taxon>
        <taxon>Acaryochloris</taxon>
    </lineage>
</organism>
<accession>B0C1W2</accession>
<dbReference type="HOGENOM" id="CLU_756281_0_0_3"/>
<dbReference type="InterPro" id="IPR011761">
    <property type="entry name" value="ATP-grasp"/>
</dbReference>
<dbReference type="RefSeq" id="WP_012161682.1">
    <property type="nucleotide sequence ID" value="NC_009925.1"/>
</dbReference>
<dbReference type="Proteomes" id="UP000000268">
    <property type="component" value="Chromosome"/>
</dbReference>
<evidence type="ECO:0000259" key="2">
    <source>
        <dbReference type="PROSITE" id="PS50975"/>
    </source>
</evidence>
<dbReference type="SUPFAM" id="SSF56059">
    <property type="entry name" value="Glutathione synthetase ATP-binding domain-like"/>
    <property type="match status" value="1"/>
</dbReference>
<name>B0C1W2_ACAM1</name>
<keyword evidence="1" id="KW-0067">ATP-binding</keyword>
<dbReference type="AlphaFoldDB" id="B0C1W2"/>
<dbReference type="GO" id="GO:0005524">
    <property type="term" value="F:ATP binding"/>
    <property type="evidence" value="ECO:0007669"/>
    <property type="project" value="UniProtKB-UniRule"/>
</dbReference>
<keyword evidence="4" id="KW-1185">Reference proteome</keyword>